<dbReference type="PIRSF" id="PIRSF000194">
    <property type="entry name" value="DHFR"/>
    <property type="match status" value="1"/>
</dbReference>
<dbReference type="Proteomes" id="UP000199417">
    <property type="component" value="Unassembled WGS sequence"/>
</dbReference>
<dbReference type="PRINTS" id="PR00070">
    <property type="entry name" value="DHFR"/>
</dbReference>
<dbReference type="EMBL" id="FNAB01000001">
    <property type="protein sequence ID" value="SDC78323.1"/>
    <property type="molecule type" value="Genomic_DNA"/>
</dbReference>
<evidence type="ECO:0000256" key="6">
    <source>
        <dbReference type="ARBA" id="ARBA00022857"/>
    </source>
</evidence>
<dbReference type="InterPro" id="IPR024072">
    <property type="entry name" value="DHFR-like_dom_sf"/>
</dbReference>
<dbReference type="GO" id="GO:0006730">
    <property type="term" value="P:one-carbon metabolic process"/>
    <property type="evidence" value="ECO:0007669"/>
    <property type="project" value="UniProtKB-KW"/>
</dbReference>
<reference evidence="12 13" key="1">
    <citation type="submission" date="2016-10" db="EMBL/GenBank/DDBJ databases">
        <authorList>
            <person name="de Groot N.N."/>
        </authorList>
    </citation>
    <scope>NUCLEOTIDE SEQUENCE [LARGE SCALE GENOMIC DNA]</scope>
    <source>
        <strain evidence="12 13">JCM 11308</strain>
    </source>
</reference>
<evidence type="ECO:0000256" key="2">
    <source>
        <dbReference type="ARBA" id="ARBA00009539"/>
    </source>
</evidence>
<keyword evidence="6 9" id="KW-0521">NADP</keyword>
<comment type="similarity">
    <text evidence="2 9 10">Belongs to the dihydrofolate reductase family.</text>
</comment>
<comment type="pathway">
    <text evidence="1 9">Cofactor biosynthesis; tetrahydrofolate biosynthesis; 5,6,7,8-tetrahydrofolate from 7,8-dihydrofolate: step 1/1.</text>
</comment>
<evidence type="ECO:0000313" key="13">
    <source>
        <dbReference type="Proteomes" id="UP000199417"/>
    </source>
</evidence>
<evidence type="ECO:0000256" key="10">
    <source>
        <dbReference type="RuleBase" id="RU004474"/>
    </source>
</evidence>
<dbReference type="GO" id="GO:0004146">
    <property type="term" value="F:dihydrofolate reductase activity"/>
    <property type="evidence" value="ECO:0007669"/>
    <property type="project" value="UniProtKB-EC"/>
</dbReference>
<evidence type="ECO:0000256" key="4">
    <source>
        <dbReference type="ARBA" id="ARBA00018886"/>
    </source>
</evidence>
<dbReference type="GO" id="GO:0070401">
    <property type="term" value="F:NADP+ binding"/>
    <property type="evidence" value="ECO:0007669"/>
    <property type="project" value="UniProtKB-ARBA"/>
</dbReference>
<dbReference type="EC" id="1.5.1.3" evidence="3 9"/>
<keyword evidence="5 9" id="KW-0554">One-carbon metabolism</keyword>
<dbReference type="GO" id="GO:0046655">
    <property type="term" value="P:folic acid metabolic process"/>
    <property type="evidence" value="ECO:0007669"/>
    <property type="project" value="TreeGrafter"/>
</dbReference>
<accession>A0A1G6PDU7</accession>
<dbReference type="GO" id="GO:0046452">
    <property type="term" value="P:dihydrofolate metabolic process"/>
    <property type="evidence" value="ECO:0007669"/>
    <property type="project" value="TreeGrafter"/>
</dbReference>
<dbReference type="FunFam" id="3.40.430.10:FF:000001">
    <property type="entry name" value="Dihydrofolate reductase"/>
    <property type="match status" value="1"/>
</dbReference>
<comment type="function">
    <text evidence="8 9">Key enzyme in folate metabolism. Catalyzes an essential reaction for de novo glycine and purine synthesis, and for DNA precursor synthesis.</text>
</comment>
<keyword evidence="7 9" id="KW-0560">Oxidoreductase</keyword>
<evidence type="ECO:0000256" key="8">
    <source>
        <dbReference type="ARBA" id="ARBA00025067"/>
    </source>
</evidence>
<sequence>MLGLIWAQDRAGVIGRDGAIPWRIPEDMAYFKDVTTGHPVVMGRKTWDSIPPRFRPFSDRRNIVVTRDPRWAADGAEAAHSVPDALALAGNGETWVIGGGQIYSAALPLADRLAVTEVDLDVEGDAYAPPIGPEWAPDHTGDWQTSSRDGVRFRFRTYVRR</sequence>
<evidence type="ECO:0000256" key="3">
    <source>
        <dbReference type="ARBA" id="ARBA00012856"/>
    </source>
</evidence>
<dbReference type="PANTHER" id="PTHR48069:SF3">
    <property type="entry name" value="DIHYDROFOLATE REDUCTASE"/>
    <property type="match status" value="1"/>
</dbReference>
<organism evidence="12 13">
    <name type="scientific">Rhodococcus tukisamuensis</name>
    <dbReference type="NCBI Taxonomy" id="168276"/>
    <lineage>
        <taxon>Bacteria</taxon>
        <taxon>Bacillati</taxon>
        <taxon>Actinomycetota</taxon>
        <taxon>Actinomycetes</taxon>
        <taxon>Mycobacteriales</taxon>
        <taxon>Nocardiaceae</taxon>
        <taxon>Rhodococcus</taxon>
    </lineage>
</organism>
<dbReference type="PANTHER" id="PTHR48069">
    <property type="entry name" value="DIHYDROFOLATE REDUCTASE"/>
    <property type="match status" value="1"/>
</dbReference>
<dbReference type="GO" id="GO:0046654">
    <property type="term" value="P:tetrahydrofolate biosynthetic process"/>
    <property type="evidence" value="ECO:0007669"/>
    <property type="project" value="UniProtKB-UniPathway"/>
</dbReference>
<dbReference type="STRING" id="168276.SAMN05444580_101876"/>
<dbReference type="PROSITE" id="PS00075">
    <property type="entry name" value="DHFR_1"/>
    <property type="match status" value="1"/>
</dbReference>
<evidence type="ECO:0000259" key="11">
    <source>
        <dbReference type="PROSITE" id="PS51330"/>
    </source>
</evidence>
<proteinExistence type="inferred from homology"/>
<dbReference type="InterPro" id="IPR017925">
    <property type="entry name" value="DHFR_CS"/>
</dbReference>
<dbReference type="InterPro" id="IPR001796">
    <property type="entry name" value="DHFR_dom"/>
</dbReference>
<dbReference type="PROSITE" id="PS51330">
    <property type="entry name" value="DHFR_2"/>
    <property type="match status" value="1"/>
</dbReference>
<evidence type="ECO:0000256" key="7">
    <source>
        <dbReference type="ARBA" id="ARBA00023002"/>
    </source>
</evidence>
<evidence type="ECO:0000256" key="1">
    <source>
        <dbReference type="ARBA" id="ARBA00004903"/>
    </source>
</evidence>
<comment type="catalytic activity">
    <reaction evidence="9">
        <text>(6S)-5,6,7,8-tetrahydrofolate + NADP(+) = 7,8-dihydrofolate + NADPH + H(+)</text>
        <dbReference type="Rhea" id="RHEA:15009"/>
        <dbReference type="ChEBI" id="CHEBI:15378"/>
        <dbReference type="ChEBI" id="CHEBI:57451"/>
        <dbReference type="ChEBI" id="CHEBI:57453"/>
        <dbReference type="ChEBI" id="CHEBI:57783"/>
        <dbReference type="ChEBI" id="CHEBI:58349"/>
        <dbReference type="EC" id="1.5.1.3"/>
    </reaction>
</comment>
<dbReference type="GO" id="GO:0005829">
    <property type="term" value="C:cytosol"/>
    <property type="evidence" value="ECO:0007669"/>
    <property type="project" value="TreeGrafter"/>
</dbReference>
<dbReference type="Pfam" id="PF00186">
    <property type="entry name" value="DHFR_1"/>
    <property type="match status" value="1"/>
</dbReference>
<dbReference type="InterPro" id="IPR012259">
    <property type="entry name" value="DHFR"/>
</dbReference>
<dbReference type="Gene3D" id="3.40.430.10">
    <property type="entry name" value="Dihydrofolate Reductase, subunit A"/>
    <property type="match status" value="1"/>
</dbReference>
<evidence type="ECO:0000256" key="9">
    <source>
        <dbReference type="PIRNR" id="PIRNR000194"/>
    </source>
</evidence>
<evidence type="ECO:0000256" key="5">
    <source>
        <dbReference type="ARBA" id="ARBA00022563"/>
    </source>
</evidence>
<dbReference type="UniPathway" id="UPA00077">
    <property type="reaction ID" value="UER00158"/>
</dbReference>
<feature type="domain" description="DHFR" evidence="11">
    <location>
        <begin position="1"/>
        <end position="160"/>
    </location>
</feature>
<keyword evidence="13" id="KW-1185">Reference proteome</keyword>
<dbReference type="AlphaFoldDB" id="A0A1G6PDU7"/>
<evidence type="ECO:0000313" key="12">
    <source>
        <dbReference type="EMBL" id="SDC78323.1"/>
    </source>
</evidence>
<dbReference type="SUPFAM" id="SSF53597">
    <property type="entry name" value="Dihydrofolate reductase-like"/>
    <property type="match status" value="1"/>
</dbReference>
<protein>
    <recommendedName>
        <fullName evidence="4 9">Dihydrofolate reductase</fullName>
        <ecNumber evidence="3 9">1.5.1.3</ecNumber>
    </recommendedName>
</protein>
<dbReference type="CDD" id="cd00209">
    <property type="entry name" value="DHFR"/>
    <property type="match status" value="1"/>
</dbReference>
<name>A0A1G6PDU7_9NOCA</name>
<gene>
    <name evidence="12" type="ORF">SAMN05444580_101876</name>
</gene>
<dbReference type="RefSeq" id="WP_072842895.1">
    <property type="nucleotide sequence ID" value="NZ_FNAB01000001.1"/>
</dbReference>